<dbReference type="CDD" id="cd00158">
    <property type="entry name" value="RHOD"/>
    <property type="match status" value="1"/>
</dbReference>
<reference evidence="3" key="1">
    <citation type="submission" date="2023-07" db="EMBL/GenBank/DDBJ databases">
        <authorList>
            <person name="Yue Y."/>
        </authorList>
    </citation>
    <scope>NUCLEOTIDE SEQUENCE [LARGE SCALE GENOMIC DNA]</scope>
    <source>
        <strain evidence="3">2Y89</strain>
    </source>
</reference>
<dbReference type="InterPro" id="IPR050229">
    <property type="entry name" value="GlpE_sulfurtransferase"/>
</dbReference>
<dbReference type="PANTHER" id="PTHR43031">
    <property type="entry name" value="FAD-DEPENDENT OXIDOREDUCTASE"/>
    <property type="match status" value="1"/>
</dbReference>
<dbReference type="SUPFAM" id="SSF52821">
    <property type="entry name" value="Rhodanese/Cell cycle control phosphatase"/>
    <property type="match status" value="1"/>
</dbReference>
<dbReference type="EMBL" id="JAIUJS010000001">
    <property type="protein sequence ID" value="MCA0152013.1"/>
    <property type="molecule type" value="Genomic_DNA"/>
</dbReference>
<sequence length="164" mass="18937">MKNSLLIIFSIVSLFSFSQETITNVLKKYNKESIPYITANELATPSIEAVLLDAREIEEYEVSHLKNAIHVGYDNFNLIEIKNLLLDNDAIIVVYCSIGVRSEDIAEKLKKEGYKNVYNLFGGIFEWKNNNFTVYNSKEEPTENVHAFSKDWSKWLLKGKKVYD</sequence>
<comment type="caution">
    <text evidence="2">The sequence shown here is derived from an EMBL/GenBank/DDBJ whole genome shotgun (WGS) entry which is preliminary data.</text>
</comment>
<dbReference type="Gene3D" id="3.40.250.10">
    <property type="entry name" value="Rhodanese-like domain"/>
    <property type="match status" value="1"/>
</dbReference>
<evidence type="ECO:0000259" key="1">
    <source>
        <dbReference type="PROSITE" id="PS50206"/>
    </source>
</evidence>
<dbReference type="InterPro" id="IPR036873">
    <property type="entry name" value="Rhodanese-like_dom_sf"/>
</dbReference>
<feature type="domain" description="Rhodanese" evidence="1">
    <location>
        <begin position="48"/>
        <end position="136"/>
    </location>
</feature>
<dbReference type="RefSeq" id="WP_224476955.1">
    <property type="nucleotide sequence ID" value="NZ_JAIUJS010000001.1"/>
</dbReference>
<keyword evidence="3" id="KW-1185">Reference proteome</keyword>
<dbReference type="SMART" id="SM00450">
    <property type="entry name" value="RHOD"/>
    <property type="match status" value="1"/>
</dbReference>
<evidence type="ECO:0000313" key="2">
    <source>
        <dbReference type="EMBL" id="MCA0152013.1"/>
    </source>
</evidence>
<evidence type="ECO:0000313" key="3">
    <source>
        <dbReference type="Proteomes" id="UP001198402"/>
    </source>
</evidence>
<protein>
    <submittedName>
        <fullName evidence="2">Rhodanese-like domain-containing protein</fullName>
    </submittedName>
</protein>
<dbReference type="Pfam" id="PF00581">
    <property type="entry name" value="Rhodanese"/>
    <property type="match status" value="1"/>
</dbReference>
<name>A0ABS7XWI3_9FLAO</name>
<dbReference type="PANTHER" id="PTHR43031:SF1">
    <property type="entry name" value="PYRIDINE NUCLEOTIDE-DISULPHIDE OXIDOREDUCTASE"/>
    <property type="match status" value="1"/>
</dbReference>
<proteinExistence type="predicted"/>
<dbReference type="Proteomes" id="UP001198402">
    <property type="component" value="Unassembled WGS sequence"/>
</dbReference>
<accession>A0ABS7XWI3</accession>
<dbReference type="InterPro" id="IPR001763">
    <property type="entry name" value="Rhodanese-like_dom"/>
</dbReference>
<dbReference type="NCBIfam" id="NF045521">
    <property type="entry name" value="rhoda_near_glyco"/>
    <property type="match status" value="1"/>
</dbReference>
<gene>
    <name evidence="2" type="ORF">LBV24_02215</name>
</gene>
<organism evidence="2 3">
    <name type="scientific">Winogradskyella vincentii</name>
    <dbReference type="NCBI Taxonomy" id="2877122"/>
    <lineage>
        <taxon>Bacteria</taxon>
        <taxon>Pseudomonadati</taxon>
        <taxon>Bacteroidota</taxon>
        <taxon>Flavobacteriia</taxon>
        <taxon>Flavobacteriales</taxon>
        <taxon>Flavobacteriaceae</taxon>
        <taxon>Winogradskyella</taxon>
    </lineage>
</organism>
<dbReference type="PROSITE" id="PS50206">
    <property type="entry name" value="RHODANESE_3"/>
    <property type="match status" value="1"/>
</dbReference>